<keyword evidence="1" id="KW-0732">Signal</keyword>
<feature type="chain" id="PRO_5040436593" evidence="1">
    <location>
        <begin position="18"/>
        <end position="162"/>
    </location>
</feature>
<reference evidence="2" key="2">
    <citation type="submission" date="2022-10" db="EMBL/GenBank/DDBJ databases">
        <authorList>
            <consortium name="ENA_rothamsted_submissions"/>
            <consortium name="culmorum"/>
            <person name="King R."/>
        </authorList>
    </citation>
    <scope>NUCLEOTIDE SEQUENCE</scope>
</reference>
<protein>
    <submittedName>
        <fullName evidence="2">Uncharacterized protein</fullName>
    </submittedName>
</protein>
<dbReference type="Proteomes" id="UP001153620">
    <property type="component" value="Chromosome 4"/>
</dbReference>
<evidence type="ECO:0000256" key="1">
    <source>
        <dbReference type="SAM" id="SignalP"/>
    </source>
</evidence>
<sequence>MKCFILIIAAITAVTFSYPSSEDSYEYEDFSNKNWIDDSNDESYFQQFKNSKFVNQCIRFNSTIDPKSAVFKNQRTNLKEPTAEQKENCWNYLKNKGTKARKWFTSWFSTSQVKSDAVDDETTAEYEILTTSQPNSDNDDKIYFPDTFSTQKPTGLIERIFG</sequence>
<evidence type="ECO:0000313" key="3">
    <source>
        <dbReference type="Proteomes" id="UP001153620"/>
    </source>
</evidence>
<reference evidence="2" key="1">
    <citation type="submission" date="2022-01" db="EMBL/GenBank/DDBJ databases">
        <authorList>
            <person name="King R."/>
        </authorList>
    </citation>
    <scope>NUCLEOTIDE SEQUENCE</scope>
</reference>
<name>A0A9N9S9R4_9DIPT</name>
<feature type="signal peptide" evidence="1">
    <location>
        <begin position="1"/>
        <end position="17"/>
    </location>
</feature>
<evidence type="ECO:0000313" key="2">
    <source>
        <dbReference type="EMBL" id="CAG9810879.1"/>
    </source>
</evidence>
<organism evidence="2 3">
    <name type="scientific">Chironomus riparius</name>
    <dbReference type="NCBI Taxonomy" id="315576"/>
    <lineage>
        <taxon>Eukaryota</taxon>
        <taxon>Metazoa</taxon>
        <taxon>Ecdysozoa</taxon>
        <taxon>Arthropoda</taxon>
        <taxon>Hexapoda</taxon>
        <taxon>Insecta</taxon>
        <taxon>Pterygota</taxon>
        <taxon>Neoptera</taxon>
        <taxon>Endopterygota</taxon>
        <taxon>Diptera</taxon>
        <taxon>Nematocera</taxon>
        <taxon>Chironomoidea</taxon>
        <taxon>Chironomidae</taxon>
        <taxon>Chironominae</taxon>
        <taxon>Chironomus</taxon>
    </lineage>
</organism>
<dbReference type="EMBL" id="OU895880">
    <property type="protein sequence ID" value="CAG9810879.1"/>
    <property type="molecule type" value="Genomic_DNA"/>
</dbReference>
<dbReference type="AlphaFoldDB" id="A0A9N9S9R4"/>
<accession>A0A9N9S9R4</accession>
<keyword evidence="3" id="KW-1185">Reference proteome</keyword>
<gene>
    <name evidence="2" type="ORF">CHIRRI_LOCUS13691</name>
</gene>
<proteinExistence type="predicted"/>